<accession>A0A2S2D096</accession>
<organism evidence="3 4">
    <name type="scientific">Azospirillum thermophilum</name>
    <dbReference type="NCBI Taxonomy" id="2202148"/>
    <lineage>
        <taxon>Bacteria</taxon>
        <taxon>Pseudomonadati</taxon>
        <taxon>Pseudomonadota</taxon>
        <taxon>Alphaproteobacteria</taxon>
        <taxon>Rhodospirillales</taxon>
        <taxon>Azospirillaceae</taxon>
        <taxon>Azospirillum</taxon>
    </lineage>
</organism>
<evidence type="ECO:0000313" key="4">
    <source>
        <dbReference type="Proteomes" id="UP000245629"/>
    </source>
</evidence>
<dbReference type="Proteomes" id="UP000245629">
    <property type="component" value="Plasmid unnamed4"/>
</dbReference>
<sequence length="385" mass="41466">MPSDQSLREHPPVSNAAIYFHPDGYETARTDLKGRHVAGESFLAGFFRHADVDGFACHADGPETARLFVKLAARHAAAGRRIALYPTAEPARLAEIGCLFVPGPGIDQFAWRRRAGNQRGYSLCGITHTTAEAPDMLGGLVTGPVQPWDAVICTSWAARASVEAVLHPYADYLRDRLGAVEAPVLPHLPVIPLGVDASAFRFDAATRHEERAKLGIGPEEIAVLFMGRLSFHAKAHPIPMYAALEQAARRTGQRIHLIQAGWFGNDAIAAAFVEGARRYCPSINAIFLDGRKPEVRSRIWAAADLFTSLVDNVQETFGITPVEAMAAGLPCVVTDWDGYRETVRHGVDGFRIPTVLPPPGAAGTLPTATTRGPTATTSTSAAPRR</sequence>
<evidence type="ECO:0000259" key="2">
    <source>
        <dbReference type="Pfam" id="PF00534"/>
    </source>
</evidence>
<dbReference type="InterPro" id="IPR001296">
    <property type="entry name" value="Glyco_trans_1"/>
</dbReference>
<dbReference type="GO" id="GO:0016757">
    <property type="term" value="F:glycosyltransferase activity"/>
    <property type="evidence" value="ECO:0007669"/>
    <property type="project" value="InterPro"/>
</dbReference>
<feature type="domain" description="Glycosyl transferase family 1" evidence="2">
    <location>
        <begin position="207"/>
        <end position="353"/>
    </location>
</feature>
<keyword evidence="4" id="KW-1185">Reference proteome</keyword>
<dbReference type="Pfam" id="PF00534">
    <property type="entry name" value="Glycos_transf_1"/>
    <property type="match status" value="1"/>
</dbReference>
<dbReference type="KEGG" id="azz:DEW08_29670"/>
<protein>
    <recommendedName>
        <fullName evidence="2">Glycosyl transferase family 1 domain-containing protein</fullName>
    </recommendedName>
</protein>
<dbReference type="SUPFAM" id="SSF53756">
    <property type="entry name" value="UDP-Glycosyltransferase/glycogen phosphorylase"/>
    <property type="match status" value="1"/>
</dbReference>
<dbReference type="OrthoDB" id="5490290at2"/>
<dbReference type="Gene3D" id="3.40.50.2000">
    <property type="entry name" value="Glycogen Phosphorylase B"/>
    <property type="match status" value="1"/>
</dbReference>
<feature type="compositionally biased region" description="Low complexity" evidence="1">
    <location>
        <begin position="361"/>
        <end position="385"/>
    </location>
</feature>
<gene>
    <name evidence="3" type="ORF">DEW08_29670</name>
</gene>
<reference evidence="4" key="1">
    <citation type="submission" date="2018-05" db="EMBL/GenBank/DDBJ databases">
        <title>Azospirillum thermophila sp. nov., a novel isolated from hot spring.</title>
        <authorList>
            <person name="Zhao Z."/>
        </authorList>
    </citation>
    <scope>NUCLEOTIDE SEQUENCE [LARGE SCALE GENOMIC DNA]</scope>
    <source>
        <strain evidence="4">CFH 70021</strain>
        <plasmid evidence="4">unnamed4</plasmid>
    </source>
</reference>
<evidence type="ECO:0000256" key="1">
    <source>
        <dbReference type="SAM" id="MobiDB-lite"/>
    </source>
</evidence>
<dbReference type="PANTHER" id="PTHR12526:SF613">
    <property type="entry name" value="PHOSPHATIDYL-MYO-INOSITOL MANNOSYLTRANSFERASE"/>
    <property type="match status" value="1"/>
</dbReference>
<evidence type="ECO:0000313" key="3">
    <source>
        <dbReference type="EMBL" id="AWK90184.1"/>
    </source>
</evidence>
<geneLocation type="plasmid" evidence="3 4">
    <name>unnamed4</name>
</geneLocation>
<proteinExistence type="predicted"/>
<keyword evidence="3" id="KW-0614">Plasmid</keyword>
<name>A0A2S2D096_9PROT</name>
<dbReference type="PANTHER" id="PTHR12526">
    <property type="entry name" value="GLYCOSYLTRANSFERASE"/>
    <property type="match status" value="1"/>
</dbReference>
<dbReference type="EMBL" id="CP029359">
    <property type="protein sequence ID" value="AWK90184.1"/>
    <property type="molecule type" value="Genomic_DNA"/>
</dbReference>
<dbReference type="CDD" id="cd03801">
    <property type="entry name" value="GT4_PimA-like"/>
    <property type="match status" value="1"/>
</dbReference>
<feature type="region of interest" description="Disordered" evidence="1">
    <location>
        <begin position="357"/>
        <end position="385"/>
    </location>
</feature>
<dbReference type="AlphaFoldDB" id="A0A2S2D096"/>